<proteinExistence type="predicted"/>
<evidence type="ECO:0000259" key="1">
    <source>
        <dbReference type="Pfam" id="PF21135"/>
    </source>
</evidence>
<keyword evidence="3" id="KW-1185">Reference proteome</keyword>
<dbReference type="EMBL" id="JAUSUA010000002">
    <property type="protein sequence ID" value="MDQ0206914.1"/>
    <property type="molecule type" value="Genomic_DNA"/>
</dbReference>
<accession>A0ABT9YGC1</accession>
<dbReference type="CDD" id="cd11616">
    <property type="entry name" value="SAF_DH_OX_like"/>
    <property type="match status" value="1"/>
</dbReference>
<feature type="domain" description="Oxidoreductase DRL-like catalytic" evidence="1">
    <location>
        <begin position="116"/>
        <end position="275"/>
    </location>
</feature>
<dbReference type="Gene3D" id="3.40.50.720">
    <property type="entry name" value="NAD(P)-binding Rossmann-like Domain"/>
    <property type="match status" value="1"/>
</dbReference>
<dbReference type="RefSeq" id="WP_306981788.1">
    <property type="nucleotide sequence ID" value="NZ_JAUSUA010000002.1"/>
</dbReference>
<name>A0ABT9YGC1_9BACI</name>
<protein>
    <submittedName>
        <fullName evidence="2">Homoserine dehydrogenase-like protein</fullName>
    </submittedName>
</protein>
<comment type="caution">
    <text evidence="2">The sequence shown here is derived from an EMBL/GenBank/DDBJ whole genome shotgun (WGS) entry which is preliminary data.</text>
</comment>
<dbReference type="PANTHER" id="PTHR37850">
    <property type="entry name" value="STRU PROTEIN"/>
    <property type="match status" value="1"/>
</dbReference>
<dbReference type="InterPro" id="IPR036291">
    <property type="entry name" value="NAD(P)-bd_dom_sf"/>
</dbReference>
<dbReference type="Proteomes" id="UP001225034">
    <property type="component" value="Unassembled WGS sequence"/>
</dbReference>
<reference evidence="2 3" key="1">
    <citation type="submission" date="2023-07" db="EMBL/GenBank/DDBJ databases">
        <title>Genomic Encyclopedia of Type Strains, Phase IV (KMG-IV): sequencing the most valuable type-strain genomes for metagenomic binning, comparative biology and taxonomic classification.</title>
        <authorList>
            <person name="Goeker M."/>
        </authorList>
    </citation>
    <scope>NUCLEOTIDE SEQUENCE [LARGE SCALE GENOMIC DNA]</scope>
    <source>
        <strain evidence="2 3">DSM 19154</strain>
    </source>
</reference>
<organism evidence="2 3">
    <name type="scientific">Alkalicoccobacillus murimartini</name>
    <dbReference type="NCBI Taxonomy" id="171685"/>
    <lineage>
        <taxon>Bacteria</taxon>
        <taxon>Bacillati</taxon>
        <taxon>Bacillota</taxon>
        <taxon>Bacilli</taxon>
        <taxon>Bacillales</taxon>
        <taxon>Bacillaceae</taxon>
        <taxon>Alkalicoccobacillus</taxon>
    </lineage>
</organism>
<dbReference type="SUPFAM" id="SSF51735">
    <property type="entry name" value="NAD(P)-binding Rossmann-fold domains"/>
    <property type="match status" value="1"/>
</dbReference>
<dbReference type="InterPro" id="IPR048423">
    <property type="entry name" value="DRL_cat"/>
</dbReference>
<gene>
    <name evidence="2" type="ORF">J2S05_001713</name>
</gene>
<evidence type="ECO:0000313" key="2">
    <source>
        <dbReference type="EMBL" id="MDQ0206914.1"/>
    </source>
</evidence>
<dbReference type="PANTHER" id="PTHR37850:SF1">
    <property type="entry name" value="SAF DOMAIN PROTEIN"/>
    <property type="match status" value="1"/>
</dbReference>
<sequence>METKQVKVAITGTGFIASGLVAAINAAPDLMVHKVLTRRKLENISMIPAEYLTHSISEFLQGADLVVECSGDVHHGTEVILEAFSKALPVVTMNAELQVTTGSYLSQCGYLTEAEGDQPGSLAALAENAVAMGFSPLVYGNIKGFLNLNPSIEEMRYWSKRNGLSLQMVTSFTDGTKVQIEQALVANGLGADIVTRGLKGIAADSLEIGANQLAEAATEYGQPISDYLLCPSGPPGVFLTGTHQSEQAAALEYFKMGQGPYYTLTQPFHLCHLEILKTIRRVHRGESVLLNNGATPRVGVAAVSKRNLNPEEVIPKGIGSFQVRGEVVCLDQEPDHIPIGLLRNAVLKRQVEEGKILTMDDVELEESAATRAWFASVGGNPNEATV</sequence>
<dbReference type="Pfam" id="PF21135">
    <property type="entry name" value="DRL_cat"/>
    <property type="match status" value="1"/>
</dbReference>
<evidence type="ECO:0000313" key="3">
    <source>
        <dbReference type="Proteomes" id="UP001225034"/>
    </source>
</evidence>